<protein>
    <submittedName>
        <fullName evidence="2">Uncharacterized protein</fullName>
    </submittedName>
</protein>
<reference evidence="2 3" key="1">
    <citation type="submission" date="2014-04" db="EMBL/GenBank/DDBJ databases">
        <authorList>
            <consortium name="DOE Joint Genome Institute"/>
            <person name="Kuo A."/>
            <person name="Gay G."/>
            <person name="Dore J."/>
            <person name="Kohler A."/>
            <person name="Nagy L.G."/>
            <person name="Floudas D."/>
            <person name="Copeland A."/>
            <person name="Barry K.W."/>
            <person name="Cichocki N."/>
            <person name="Veneault-Fourrey C."/>
            <person name="LaButti K."/>
            <person name="Lindquist E.A."/>
            <person name="Lipzen A."/>
            <person name="Lundell T."/>
            <person name="Morin E."/>
            <person name="Murat C."/>
            <person name="Sun H."/>
            <person name="Tunlid A."/>
            <person name="Henrissat B."/>
            <person name="Grigoriev I.V."/>
            <person name="Hibbett D.S."/>
            <person name="Martin F."/>
            <person name="Nordberg H.P."/>
            <person name="Cantor M.N."/>
            <person name="Hua S.X."/>
        </authorList>
    </citation>
    <scope>NUCLEOTIDE SEQUENCE [LARGE SCALE GENOMIC DNA]</scope>
    <source>
        <strain evidence="3">h7</strain>
    </source>
</reference>
<gene>
    <name evidence="2" type="ORF">M413DRAFT_398970</name>
</gene>
<dbReference type="EMBL" id="KN831776">
    <property type="protein sequence ID" value="KIM43235.1"/>
    <property type="molecule type" value="Genomic_DNA"/>
</dbReference>
<sequence>MTACWRIGVLNIRYTSVNLAGSHLSNPRSPWPIRTSKRGIEASSSADEEHGFAPTLKSANRTFLHAGNYKTSLKSDLYSDGP</sequence>
<dbReference type="Proteomes" id="UP000053424">
    <property type="component" value="Unassembled WGS sequence"/>
</dbReference>
<evidence type="ECO:0000313" key="2">
    <source>
        <dbReference type="EMBL" id="KIM43235.1"/>
    </source>
</evidence>
<dbReference type="HOGENOM" id="CLU_2558546_0_0_1"/>
<proteinExistence type="predicted"/>
<reference evidence="3" key="2">
    <citation type="submission" date="2015-01" db="EMBL/GenBank/DDBJ databases">
        <title>Evolutionary Origins and Diversification of the Mycorrhizal Mutualists.</title>
        <authorList>
            <consortium name="DOE Joint Genome Institute"/>
            <consortium name="Mycorrhizal Genomics Consortium"/>
            <person name="Kohler A."/>
            <person name="Kuo A."/>
            <person name="Nagy L.G."/>
            <person name="Floudas D."/>
            <person name="Copeland A."/>
            <person name="Barry K.W."/>
            <person name="Cichocki N."/>
            <person name="Veneault-Fourrey C."/>
            <person name="LaButti K."/>
            <person name="Lindquist E.A."/>
            <person name="Lipzen A."/>
            <person name="Lundell T."/>
            <person name="Morin E."/>
            <person name="Murat C."/>
            <person name="Riley R."/>
            <person name="Ohm R."/>
            <person name="Sun H."/>
            <person name="Tunlid A."/>
            <person name="Henrissat B."/>
            <person name="Grigoriev I.V."/>
            <person name="Hibbett D.S."/>
            <person name="Martin F."/>
        </authorList>
    </citation>
    <scope>NUCLEOTIDE SEQUENCE [LARGE SCALE GENOMIC DNA]</scope>
    <source>
        <strain evidence="3">h7</strain>
    </source>
</reference>
<keyword evidence="3" id="KW-1185">Reference proteome</keyword>
<accession>A0A0C3C2V6</accession>
<evidence type="ECO:0000256" key="1">
    <source>
        <dbReference type="SAM" id="MobiDB-lite"/>
    </source>
</evidence>
<organism evidence="2 3">
    <name type="scientific">Hebeloma cylindrosporum</name>
    <dbReference type="NCBI Taxonomy" id="76867"/>
    <lineage>
        <taxon>Eukaryota</taxon>
        <taxon>Fungi</taxon>
        <taxon>Dikarya</taxon>
        <taxon>Basidiomycota</taxon>
        <taxon>Agaricomycotina</taxon>
        <taxon>Agaricomycetes</taxon>
        <taxon>Agaricomycetidae</taxon>
        <taxon>Agaricales</taxon>
        <taxon>Agaricineae</taxon>
        <taxon>Hymenogastraceae</taxon>
        <taxon>Hebeloma</taxon>
    </lineage>
</organism>
<name>A0A0C3C2V6_HEBCY</name>
<evidence type="ECO:0000313" key="3">
    <source>
        <dbReference type="Proteomes" id="UP000053424"/>
    </source>
</evidence>
<feature type="region of interest" description="Disordered" evidence="1">
    <location>
        <begin position="25"/>
        <end position="51"/>
    </location>
</feature>
<dbReference type="AlphaFoldDB" id="A0A0C3C2V6"/>